<keyword evidence="3 6" id="KW-0812">Transmembrane</keyword>
<dbReference type="InterPro" id="IPR020846">
    <property type="entry name" value="MFS_dom"/>
</dbReference>
<keyword evidence="4 6" id="KW-1133">Transmembrane helix</keyword>
<evidence type="ECO:0000259" key="7">
    <source>
        <dbReference type="PROSITE" id="PS50850"/>
    </source>
</evidence>
<evidence type="ECO:0000256" key="5">
    <source>
        <dbReference type="ARBA" id="ARBA00023136"/>
    </source>
</evidence>
<evidence type="ECO:0000313" key="9">
    <source>
        <dbReference type="Proteomes" id="UP000514720"/>
    </source>
</evidence>
<feature type="transmembrane region" description="Helical" evidence="6">
    <location>
        <begin position="291"/>
        <end position="311"/>
    </location>
</feature>
<protein>
    <submittedName>
        <fullName evidence="8">MFS transporter</fullName>
    </submittedName>
</protein>
<feature type="transmembrane region" description="Helical" evidence="6">
    <location>
        <begin position="383"/>
        <end position="405"/>
    </location>
</feature>
<keyword evidence="5 6" id="KW-0472">Membrane</keyword>
<dbReference type="GO" id="GO:0005886">
    <property type="term" value="C:plasma membrane"/>
    <property type="evidence" value="ECO:0007669"/>
    <property type="project" value="UniProtKB-SubCell"/>
</dbReference>
<dbReference type="InterPro" id="IPR024671">
    <property type="entry name" value="Atg22-like"/>
</dbReference>
<evidence type="ECO:0000256" key="3">
    <source>
        <dbReference type="ARBA" id="ARBA00022692"/>
    </source>
</evidence>
<dbReference type="SUPFAM" id="SSF103473">
    <property type="entry name" value="MFS general substrate transporter"/>
    <property type="match status" value="1"/>
</dbReference>
<dbReference type="PROSITE" id="PS50850">
    <property type="entry name" value="MFS"/>
    <property type="match status" value="1"/>
</dbReference>
<dbReference type="InterPro" id="IPR050495">
    <property type="entry name" value="ATG22/LtaA_families"/>
</dbReference>
<name>A0A7L7KS37_9MOLU</name>
<evidence type="ECO:0000313" key="8">
    <source>
        <dbReference type="EMBL" id="QMS85006.1"/>
    </source>
</evidence>
<accession>A0A7L7KS37</accession>
<dbReference type="GO" id="GO:0022857">
    <property type="term" value="F:transmembrane transporter activity"/>
    <property type="evidence" value="ECO:0007669"/>
    <property type="project" value="InterPro"/>
</dbReference>
<feature type="transmembrane region" description="Helical" evidence="6">
    <location>
        <begin position="12"/>
        <end position="37"/>
    </location>
</feature>
<dbReference type="InterPro" id="IPR036259">
    <property type="entry name" value="MFS_trans_sf"/>
</dbReference>
<dbReference type="EMBL" id="CP048914">
    <property type="protein sequence ID" value="QMS85006.1"/>
    <property type="molecule type" value="Genomic_DNA"/>
</dbReference>
<feature type="transmembrane region" description="Helical" evidence="6">
    <location>
        <begin position="323"/>
        <end position="341"/>
    </location>
</feature>
<feature type="transmembrane region" description="Helical" evidence="6">
    <location>
        <begin position="347"/>
        <end position="371"/>
    </location>
</feature>
<evidence type="ECO:0000256" key="1">
    <source>
        <dbReference type="ARBA" id="ARBA00004651"/>
    </source>
</evidence>
<dbReference type="RefSeq" id="WP_258878632.1">
    <property type="nucleotide sequence ID" value="NZ_CP048914.1"/>
</dbReference>
<dbReference type="KEGG" id="xcl:G4Z02_04305"/>
<comment type="subcellular location">
    <subcellularLocation>
        <location evidence="1">Cell membrane</location>
        <topology evidence="1">Multi-pass membrane protein</topology>
    </subcellularLocation>
</comment>
<feature type="transmembrane region" description="Helical" evidence="6">
    <location>
        <begin position="201"/>
        <end position="222"/>
    </location>
</feature>
<feature type="transmembrane region" description="Helical" evidence="6">
    <location>
        <begin position="257"/>
        <end position="279"/>
    </location>
</feature>
<dbReference type="Pfam" id="PF11700">
    <property type="entry name" value="ATG22"/>
    <property type="match status" value="1"/>
</dbReference>
<evidence type="ECO:0000256" key="6">
    <source>
        <dbReference type="SAM" id="Phobius"/>
    </source>
</evidence>
<feature type="transmembrane region" description="Helical" evidence="6">
    <location>
        <begin position="411"/>
        <end position="434"/>
    </location>
</feature>
<evidence type="ECO:0000256" key="2">
    <source>
        <dbReference type="ARBA" id="ARBA00022448"/>
    </source>
</evidence>
<dbReference type="Gene3D" id="1.20.1250.20">
    <property type="entry name" value="MFS general substrate transporter like domains"/>
    <property type="match status" value="1"/>
</dbReference>
<dbReference type="PANTHER" id="PTHR23519:SF1">
    <property type="entry name" value="AUTOPHAGY-RELATED PROTEIN 22"/>
    <property type="match status" value="1"/>
</dbReference>
<gene>
    <name evidence="8" type="ORF">G4Z02_04305</name>
</gene>
<organism evidence="8 9">
    <name type="scientific">Candidatus Xianfuyuplasma coldseepsis</name>
    <dbReference type="NCBI Taxonomy" id="2782163"/>
    <lineage>
        <taxon>Bacteria</taxon>
        <taxon>Bacillati</taxon>
        <taxon>Mycoplasmatota</taxon>
        <taxon>Mollicutes</taxon>
        <taxon>Candidatus Izemoplasmatales</taxon>
        <taxon>Candidatus Izemoplasmataceae</taxon>
        <taxon>Candidatus Xianfuyuplasma</taxon>
    </lineage>
</organism>
<keyword evidence="9" id="KW-1185">Reference proteome</keyword>
<proteinExistence type="predicted"/>
<feature type="transmembrane region" description="Helical" evidence="6">
    <location>
        <begin position="96"/>
        <end position="113"/>
    </location>
</feature>
<reference evidence="8 9" key="1">
    <citation type="submission" date="2020-02" db="EMBL/GenBank/DDBJ databases">
        <authorList>
            <person name="Zheng R.K."/>
            <person name="Sun C.M."/>
        </authorList>
    </citation>
    <scope>NUCLEOTIDE SEQUENCE [LARGE SCALE GENOMIC DNA]</scope>
    <source>
        <strain evidence="9">zrk13</strain>
    </source>
</reference>
<feature type="transmembrane region" description="Helical" evidence="6">
    <location>
        <begin position="64"/>
        <end position="84"/>
    </location>
</feature>
<feature type="transmembrane region" description="Helical" evidence="6">
    <location>
        <begin position="160"/>
        <end position="181"/>
    </location>
</feature>
<feature type="domain" description="Major facilitator superfamily (MFS) profile" evidence="7">
    <location>
        <begin position="256"/>
        <end position="443"/>
    </location>
</feature>
<dbReference type="Proteomes" id="UP000514720">
    <property type="component" value="Chromosome"/>
</dbReference>
<sequence>MFKLPHLSKKERAWVLYDVANSAFILTVITIFFPILYQMVYMNGQGVAEEAANYQEVWTRGSQIFKYLTSALALTVAILSPIVGSWSNYHGNKKKFFKLFLGVAMVGGVGLAIPTLGWVTLLVIFFITSMNYNLTNVLYDAFLVDVTTEDRMDEVSATGYGWGYIGSLIPFFIGIIPYALVLFGVIKVGFLGMDSYMLERVTIGIAFVVSIVWWLIYSLPLLREVDQTYNLEHTGNNLGESLKRLAKTFKEIRTYRYIFMFLIAYLLYIDVVNSVIRLATNIGGDLGVEAMTMLGVVVMVQVIAFPSAIVYGRMTKRFGTKNMIFYGIGVYAIGVITVFFIREDTTWMMWIVGALIGTAQGGIQSISRSYFAKMVPKEKANDFFGFFSVFGRFAGIFSPFIIAFFQAPDRLGINGAVLVLLVPLALATILLVFVKDQKVEYVG</sequence>
<evidence type="ECO:0000256" key="4">
    <source>
        <dbReference type="ARBA" id="ARBA00022989"/>
    </source>
</evidence>
<feature type="transmembrane region" description="Helical" evidence="6">
    <location>
        <begin position="119"/>
        <end position="139"/>
    </location>
</feature>
<keyword evidence="2" id="KW-0813">Transport</keyword>
<dbReference type="PANTHER" id="PTHR23519">
    <property type="entry name" value="AUTOPHAGY-RELATED PROTEIN 22"/>
    <property type="match status" value="1"/>
</dbReference>
<dbReference type="AlphaFoldDB" id="A0A7L7KS37"/>